<feature type="transmembrane region" description="Helical" evidence="1">
    <location>
        <begin position="60"/>
        <end position="79"/>
    </location>
</feature>
<feature type="transmembrane region" description="Helical" evidence="1">
    <location>
        <begin position="35"/>
        <end position="54"/>
    </location>
</feature>
<dbReference type="EMBL" id="FWZX01000090">
    <property type="protein sequence ID" value="SMF86566.1"/>
    <property type="molecule type" value="Genomic_DNA"/>
</dbReference>
<evidence type="ECO:0000313" key="2">
    <source>
        <dbReference type="EMBL" id="SMF86566.1"/>
    </source>
</evidence>
<feature type="transmembrane region" description="Helical" evidence="1">
    <location>
        <begin position="152"/>
        <end position="177"/>
    </location>
</feature>
<feature type="transmembrane region" description="Helical" evidence="1">
    <location>
        <begin position="121"/>
        <end position="140"/>
    </location>
</feature>
<evidence type="ECO:0000256" key="1">
    <source>
        <dbReference type="SAM" id="Phobius"/>
    </source>
</evidence>
<feature type="transmembrane region" description="Helical" evidence="1">
    <location>
        <begin position="6"/>
        <end position="28"/>
    </location>
</feature>
<accession>A0A1Y6CSK0</accession>
<sequence>MLDLKTVLLVVVFIAALQSVVWLFVWLAWRRLYELRLIAAASICFGIGVLLFVVRGPAPPTWQIIADNAIVKLGLVLMADGLARFLGQPRYPWLGISLLVGQVVFWTGAMELAPADLSLRINASTLFALTMMGFMVLTLARDRSQPRLLRWITVAVLAEHMAAAIVLSVIVTASPVTESSPAVLGQRNVWYFFESLLFLVSFFACMLFMVSTRLSADLRARNETLAAEIAER</sequence>
<name>A0A1Y6CSK0_9PROT</name>
<keyword evidence="1" id="KW-0812">Transmembrane</keyword>
<feature type="transmembrane region" description="Helical" evidence="1">
    <location>
        <begin position="189"/>
        <end position="210"/>
    </location>
</feature>
<feature type="transmembrane region" description="Helical" evidence="1">
    <location>
        <begin position="91"/>
        <end position="109"/>
    </location>
</feature>
<proteinExistence type="predicted"/>
<reference evidence="2 3" key="1">
    <citation type="submission" date="2017-04" db="EMBL/GenBank/DDBJ databases">
        <authorList>
            <person name="Afonso C.L."/>
            <person name="Miller P.J."/>
            <person name="Scott M.A."/>
            <person name="Spackman E."/>
            <person name="Goraichik I."/>
            <person name="Dimitrov K.M."/>
            <person name="Suarez D.L."/>
            <person name="Swayne D.E."/>
        </authorList>
    </citation>
    <scope>NUCLEOTIDE SEQUENCE [LARGE SCALE GENOMIC DNA]</scope>
    <source>
        <strain evidence="2 3">USBA 355</strain>
    </source>
</reference>
<protein>
    <submittedName>
        <fullName evidence="2">Uncharacterized protein</fullName>
    </submittedName>
</protein>
<gene>
    <name evidence="2" type="ORF">SAMN05428998_1901</name>
</gene>
<feature type="non-terminal residue" evidence="2">
    <location>
        <position position="232"/>
    </location>
</feature>
<keyword evidence="1" id="KW-1133">Transmembrane helix</keyword>
<dbReference type="STRING" id="560819.SAMN05428998_1901"/>
<dbReference type="Proteomes" id="UP000192917">
    <property type="component" value="Unassembled WGS sequence"/>
</dbReference>
<organism evidence="2 3">
    <name type="scientific">Tistlia consotensis USBA 355</name>
    <dbReference type="NCBI Taxonomy" id="560819"/>
    <lineage>
        <taxon>Bacteria</taxon>
        <taxon>Pseudomonadati</taxon>
        <taxon>Pseudomonadota</taxon>
        <taxon>Alphaproteobacteria</taxon>
        <taxon>Rhodospirillales</taxon>
        <taxon>Rhodovibrionaceae</taxon>
        <taxon>Tistlia</taxon>
    </lineage>
</organism>
<dbReference type="RefSeq" id="WP_200808737.1">
    <property type="nucleotide sequence ID" value="NZ_FWZX01000090.1"/>
</dbReference>
<keyword evidence="3" id="KW-1185">Reference proteome</keyword>
<dbReference type="AlphaFoldDB" id="A0A1Y6CSK0"/>
<evidence type="ECO:0000313" key="3">
    <source>
        <dbReference type="Proteomes" id="UP000192917"/>
    </source>
</evidence>
<keyword evidence="1" id="KW-0472">Membrane</keyword>